<evidence type="ECO:0000313" key="1">
    <source>
        <dbReference type="EMBL" id="KNX38724.1"/>
    </source>
</evidence>
<dbReference type="AlphaFoldDB" id="A0A0L6CLW5"/>
<dbReference type="EMBL" id="LAIR01000002">
    <property type="protein sequence ID" value="KNX38724.1"/>
    <property type="molecule type" value="Genomic_DNA"/>
</dbReference>
<keyword evidence="2" id="KW-1185">Reference proteome</keyword>
<comment type="caution">
    <text evidence="1">The sequence shown here is derived from an EMBL/GenBank/DDBJ whole genome shotgun (WGS) entry which is preliminary data.</text>
</comment>
<dbReference type="Proteomes" id="UP000037397">
    <property type="component" value="Unassembled WGS sequence"/>
</dbReference>
<sequence>MLRPAGACPATCAPRVAPSHRWCAVLGSHRTSPSSAARRARSVDDYSRSRCCTYLARGRRPGSRPRRASNER</sequence>
<name>A0A0L6CLW5_9MICO</name>
<organism evidence="1 2">
    <name type="scientific">Luteipulveratus halotolerans</name>
    <dbReference type="NCBI Taxonomy" id="1631356"/>
    <lineage>
        <taxon>Bacteria</taxon>
        <taxon>Bacillati</taxon>
        <taxon>Actinomycetota</taxon>
        <taxon>Actinomycetes</taxon>
        <taxon>Micrococcales</taxon>
        <taxon>Dermacoccaceae</taxon>
        <taxon>Luteipulveratus</taxon>
    </lineage>
</organism>
<reference evidence="2" key="1">
    <citation type="submission" date="2015-03" db="EMBL/GenBank/DDBJ databases">
        <title>Luteipulveratus halotolerans sp. nov., a novel actinobacterium (Dermacoccaceae) from Sarawak, Malaysia.</title>
        <authorList>
            <person name="Juboi H."/>
            <person name="Basik A."/>
            <person name="Shamsul S.S."/>
            <person name="Arnold P."/>
            <person name="Schmitt E.K."/>
            <person name="Sanglier J.-J."/>
            <person name="Yeo T."/>
        </authorList>
    </citation>
    <scope>NUCLEOTIDE SEQUENCE [LARGE SCALE GENOMIC DNA]</scope>
    <source>
        <strain evidence="2">C296001</strain>
    </source>
</reference>
<evidence type="ECO:0000313" key="2">
    <source>
        <dbReference type="Proteomes" id="UP000037397"/>
    </source>
</evidence>
<gene>
    <name evidence="1" type="ORF">VV01_18800</name>
</gene>
<protein>
    <submittedName>
        <fullName evidence="1">Uncharacterized protein</fullName>
    </submittedName>
</protein>
<proteinExistence type="predicted"/>
<accession>A0A0L6CLW5</accession>